<dbReference type="PANTHER" id="PTHR33284">
    <property type="entry name" value="RIBOSOMAL PROTEIN L25/GLN-TRNA SYNTHETASE, ANTI-CODON-BINDING DOMAIN-CONTAINING PROTEIN"/>
    <property type="match status" value="1"/>
</dbReference>
<dbReference type="SUPFAM" id="SSF50715">
    <property type="entry name" value="Ribosomal protein L25-like"/>
    <property type="match status" value="1"/>
</dbReference>
<reference evidence="8 9" key="1">
    <citation type="submission" date="2020-03" db="EMBL/GenBank/DDBJ databases">
        <title>Two novel Motilibacter sp.</title>
        <authorList>
            <person name="Liu S."/>
        </authorList>
    </citation>
    <scope>NUCLEOTIDE SEQUENCE [LARGE SCALE GENOMIC DNA]</scope>
    <source>
        <strain evidence="8 9">E257</strain>
    </source>
</reference>
<dbReference type="RefSeq" id="WP_166281900.1">
    <property type="nucleotide sequence ID" value="NZ_JAANNP010000006.1"/>
</dbReference>
<dbReference type="InterPro" id="IPR011035">
    <property type="entry name" value="Ribosomal_bL25/Gln-tRNA_synth"/>
</dbReference>
<dbReference type="Proteomes" id="UP000800981">
    <property type="component" value="Unassembled WGS sequence"/>
</dbReference>
<evidence type="ECO:0000256" key="3">
    <source>
        <dbReference type="ARBA" id="ARBA00022980"/>
    </source>
</evidence>
<gene>
    <name evidence="5" type="primary">rplY</name>
    <name evidence="5" type="synonym">ctc</name>
    <name evidence="8" type="ORF">G9H71_11485</name>
</gene>
<keyword evidence="9" id="KW-1185">Reference proteome</keyword>
<dbReference type="Pfam" id="PF01386">
    <property type="entry name" value="Ribosomal_L25p"/>
    <property type="match status" value="1"/>
</dbReference>
<dbReference type="Gene3D" id="2.40.240.10">
    <property type="entry name" value="Ribosomal Protein L25, Chain P"/>
    <property type="match status" value="1"/>
</dbReference>
<feature type="domain" description="Large ribosomal subunit protein bL25 L25" evidence="6">
    <location>
        <begin position="6"/>
        <end position="90"/>
    </location>
</feature>
<evidence type="ECO:0000259" key="6">
    <source>
        <dbReference type="Pfam" id="PF01386"/>
    </source>
</evidence>
<keyword evidence="1 5" id="KW-0699">rRNA-binding</keyword>
<dbReference type="Pfam" id="PF14693">
    <property type="entry name" value="Ribosomal_TL5_C"/>
    <property type="match status" value="1"/>
</dbReference>
<keyword evidence="2 5" id="KW-0694">RNA-binding</keyword>
<comment type="caution">
    <text evidence="8">The sequence shown here is derived from an EMBL/GenBank/DDBJ whole genome shotgun (WGS) entry which is preliminary data.</text>
</comment>
<evidence type="ECO:0000256" key="4">
    <source>
        <dbReference type="ARBA" id="ARBA00023274"/>
    </source>
</evidence>
<evidence type="ECO:0000256" key="2">
    <source>
        <dbReference type="ARBA" id="ARBA00022884"/>
    </source>
</evidence>
<accession>A0ABX0GXH9</accession>
<dbReference type="InterPro" id="IPR001021">
    <property type="entry name" value="Ribosomal_bL25_long"/>
</dbReference>
<protein>
    <recommendedName>
        <fullName evidence="5">Large ribosomal subunit protein bL25</fullName>
    </recommendedName>
    <alternativeName>
        <fullName evidence="5">General stress protein CTC</fullName>
    </alternativeName>
</protein>
<evidence type="ECO:0000313" key="9">
    <source>
        <dbReference type="Proteomes" id="UP000800981"/>
    </source>
</evidence>
<comment type="similarity">
    <text evidence="5">Belongs to the bacterial ribosomal protein bL25 family. CTC subfamily.</text>
</comment>
<keyword evidence="3 5" id="KW-0689">Ribosomal protein</keyword>
<dbReference type="InterPro" id="IPR020057">
    <property type="entry name" value="Ribosomal_bL25_b-dom"/>
</dbReference>
<dbReference type="InterPro" id="IPR020930">
    <property type="entry name" value="Ribosomal_uL5_bac-type"/>
</dbReference>
<sequence>MSEVRISAEPRTEFGKGAARRIRRDHKVPGVVYGHGNAPRHIALPGHDLMLALKTPNVLLSLDLGGETILALPKDVQRDPVKGFLEHVDLVVVERGEAVSVELPIHVTGKPAGDGLLVVDLQTVSVVAEATHLPEFVELSVDGMPAGTQVLAKEISLPAGATLEGDPELSILRITGTPTAEQLDADLAGAEAELGIVHEAKSEPAAGSEG</sequence>
<comment type="subunit">
    <text evidence="5">Part of the 50S ribosomal subunit; part of the 5S rRNA/L5/L18/L25 subcomplex. Contacts the 5S rRNA. Binds to the 5S rRNA independently of L5 and L18.</text>
</comment>
<evidence type="ECO:0000259" key="7">
    <source>
        <dbReference type="Pfam" id="PF14693"/>
    </source>
</evidence>
<dbReference type="CDD" id="cd00495">
    <property type="entry name" value="Ribosomal_L25_TL5_CTC"/>
    <property type="match status" value="1"/>
</dbReference>
<comment type="function">
    <text evidence="5">This is one of the proteins that binds to the 5S RNA in the ribosome where it forms part of the central protuberance.</text>
</comment>
<evidence type="ECO:0000313" key="8">
    <source>
        <dbReference type="EMBL" id="NHC14400.1"/>
    </source>
</evidence>
<dbReference type="EMBL" id="JAANNP010000006">
    <property type="protein sequence ID" value="NHC14400.1"/>
    <property type="molecule type" value="Genomic_DNA"/>
</dbReference>
<organism evidence="8 9">
    <name type="scientific">Motilibacter deserti</name>
    <dbReference type="NCBI Taxonomy" id="2714956"/>
    <lineage>
        <taxon>Bacteria</taxon>
        <taxon>Bacillati</taxon>
        <taxon>Actinomycetota</taxon>
        <taxon>Actinomycetes</taxon>
        <taxon>Motilibacterales</taxon>
        <taxon>Motilibacteraceae</taxon>
        <taxon>Motilibacter</taxon>
    </lineage>
</organism>
<dbReference type="HAMAP" id="MF_01334">
    <property type="entry name" value="Ribosomal_bL25_CTC"/>
    <property type="match status" value="1"/>
</dbReference>
<evidence type="ECO:0000256" key="1">
    <source>
        <dbReference type="ARBA" id="ARBA00022730"/>
    </source>
</evidence>
<dbReference type="InterPro" id="IPR029751">
    <property type="entry name" value="Ribosomal_L25_dom"/>
</dbReference>
<dbReference type="NCBIfam" id="TIGR00731">
    <property type="entry name" value="bL25_bact_ctc"/>
    <property type="match status" value="1"/>
</dbReference>
<dbReference type="InterPro" id="IPR020056">
    <property type="entry name" value="Rbsml_bL25/Gln-tRNA_synth_N"/>
</dbReference>
<dbReference type="PANTHER" id="PTHR33284:SF1">
    <property type="entry name" value="RIBOSOMAL PROTEIN L25_GLN-TRNA SYNTHETASE, ANTI-CODON-BINDING DOMAIN-CONTAINING PROTEIN"/>
    <property type="match status" value="1"/>
</dbReference>
<dbReference type="InterPro" id="IPR037121">
    <property type="entry name" value="Ribosomal_bL25_C"/>
</dbReference>
<keyword evidence="4 5" id="KW-0687">Ribonucleoprotein</keyword>
<dbReference type="Gene3D" id="2.170.120.20">
    <property type="entry name" value="Ribosomal protein L25, beta domain"/>
    <property type="match status" value="1"/>
</dbReference>
<dbReference type="GO" id="GO:0005840">
    <property type="term" value="C:ribosome"/>
    <property type="evidence" value="ECO:0007669"/>
    <property type="project" value="UniProtKB-KW"/>
</dbReference>
<dbReference type="NCBIfam" id="NF004131">
    <property type="entry name" value="PRK05618.2-1"/>
    <property type="match status" value="1"/>
</dbReference>
<proteinExistence type="inferred from homology"/>
<feature type="domain" description="Large ribosomal subunit protein bL25 beta" evidence="7">
    <location>
        <begin position="99"/>
        <end position="176"/>
    </location>
</feature>
<name>A0ABX0GXH9_9ACTN</name>
<evidence type="ECO:0000256" key="5">
    <source>
        <dbReference type="HAMAP-Rule" id="MF_01334"/>
    </source>
</evidence>